<dbReference type="AlphaFoldDB" id="A0A5A9ZZG3"/>
<dbReference type="Proteomes" id="UP000324965">
    <property type="component" value="Unassembled WGS sequence"/>
</dbReference>
<organism evidence="1 2">
    <name type="scientific">Streptomyces apricus</name>
    <dbReference type="NCBI Taxonomy" id="1828112"/>
    <lineage>
        <taxon>Bacteria</taxon>
        <taxon>Bacillati</taxon>
        <taxon>Actinomycetota</taxon>
        <taxon>Actinomycetes</taxon>
        <taxon>Kitasatosporales</taxon>
        <taxon>Streptomycetaceae</taxon>
        <taxon>Streptomyces</taxon>
    </lineage>
</organism>
<protein>
    <submittedName>
        <fullName evidence="1">Uncharacterized protein</fullName>
    </submittedName>
</protein>
<evidence type="ECO:0000313" key="2">
    <source>
        <dbReference type="Proteomes" id="UP000324965"/>
    </source>
</evidence>
<reference evidence="1 2" key="1">
    <citation type="submission" date="2019-05" db="EMBL/GenBank/DDBJ databases">
        <authorList>
            <person name="Hariharan J."/>
            <person name="Choudoir M.J."/>
            <person name="Diebold P."/>
            <person name="Panke-Buisse K."/>
            <person name="Buckley D.H."/>
        </authorList>
    </citation>
    <scope>NUCLEOTIDE SEQUENCE [LARGE SCALE GENOMIC DNA]</scope>
    <source>
        <strain evidence="1 2">SUN51</strain>
    </source>
</reference>
<dbReference type="RefSeq" id="WP_149515212.1">
    <property type="nucleotide sequence ID" value="NZ_VDFC01000075.1"/>
</dbReference>
<accession>A0A5A9ZZG3</accession>
<sequence>MEGRVETVCRICGLDAGEVRFDEDGLSLFVVCACCGCESGVEDGTATAVRRHRESWIGDGAPWFEPKAKQADWDLERQLASIPPEWR</sequence>
<proteinExistence type="predicted"/>
<evidence type="ECO:0000313" key="1">
    <source>
        <dbReference type="EMBL" id="KAA0922152.1"/>
    </source>
</evidence>
<gene>
    <name evidence="1" type="ORF">FGF04_33805</name>
</gene>
<comment type="caution">
    <text evidence="1">The sequence shown here is derived from an EMBL/GenBank/DDBJ whole genome shotgun (WGS) entry which is preliminary data.</text>
</comment>
<dbReference type="OrthoDB" id="1456570at2"/>
<dbReference type="EMBL" id="VDFC01000075">
    <property type="protein sequence ID" value="KAA0922152.1"/>
    <property type="molecule type" value="Genomic_DNA"/>
</dbReference>
<name>A0A5A9ZZG3_9ACTN</name>
<keyword evidence="2" id="KW-1185">Reference proteome</keyword>